<dbReference type="AlphaFoldDB" id="A0A0N1HE52"/>
<evidence type="ECO:0000313" key="3">
    <source>
        <dbReference type="Proteomes" id="UP000038010"/>
    </source>
</evidence>
<dbReference type="VEuPathDB" id="FungiDB:AB675_2053"/>
<reference evidence="2 3" key="1">
    <citation type="submission" date="2015-06" db="EMBL/GenBank/DDBJ databases">
        <title>Draft genome of the ant-associated black yeast Phialophora attae CBS 131958.</title>
        <authorList>
            <person name="Moreno L.F."/>
            <person name="Stielow B.J."/>
            <person name="de Hoog S."/>
            <person name="Vicente V.A."/>
            <person name="Weiss V.A."/>
            <person name="de Vries M."/>
            <person name="Cruz L.M."/>
            <person name="Souza E.M."/>
        </authorList>
    </citation>
    <scope>NUCLEOTIDE SEQUENCE [LARGE SCALE GENOMIC DNA]</scope>
    <source>
        <strain evidence="2 3">CBS 131958</strain>
    </source>
</reference>
<accession>A0A0N1HE52</accession>
<dbReference type="RefSeq" id="XP_018002938.1">
    <property type="nucleotide sequence ID" value="XM_018141993.1"/>
</dbReference>
<comment type="caution">
    <text evidence="2">The sequence shown here is derived from an EMBL/GenBank/DDBJ whole genome shotgun (WGS) entry which is preliminary data.</text>
</comment>
<sequence length="232" mass="26796">MAEKRSLDPVDEDSEDLSKQSRVDVTEDYTGNANGVEGEQTTETGTQIVATGIDDVAQPAPRRRSRPRYWRHDNMTADEYRAMVQGYIDREREGKLPRVQYEPKVGDEVILRVKPFRPRGFDHDDAWTHDYDLWCIKESSINARVFLIDNVKTNKRRYEPDNNLVPAPPLLFSFQKLDGEFVYPGEPDGDDFMVESVLLDILEPMEDGVVERVRVEMTAGRYEKVRELSKPK</sequence>
<dbReference type="GeneID" id="28733873"/>
<gene>
    <name evidence="2" type="ORF">AB675_2053</name>
</gene>
<dbReference type="EMBL" id="LFJN01000006">
    <property type="protein sequence ID" value="KPI42975.1"/>
    <property type="molecule type" value="Genomic_DNA"/>
</dbReference>
<protein>
    <submittedName>
        <fullName evidence="2">Uncharacterized protein</fullName>
    </submittedName>
</protein>
<name>A0A0N1HE52_9EURO</name>
<organism evidence="2 3">
    <name type="scientific">Cyphellophora attinorum</name>
    <dbReference type="NCBI Taxonomy" id="1664694"/>
    <lineage>
        <taxon>Eukaryota</taxon>
        <taxon>Fungi</taxon>
        <taxon>Dikarya</taxon>
        <taxon>Ascomycota</taxon>
        <taxon>Pezizomycotina</taxon>
        <taxon>Eurotiomycetes</taxon>
        <taxon>Chaetothyriomycetidae</taxon>
        <taxon>Chaetothyriales</taxon>
        <taxon>Cyphellophoraceae</taxon>
        <taxon>Cyphellophora</taxon>
    </lineage>
</organism>
<feature type="compositionally biased region" description="Basic and acidic residues" evidence="1">
    <location>
        <begin position="16"/>
        <end position="25"/>
    </location>
</feature>
<keyword evidence="3" id="KW-1185">Reference proteome</keyword>
<evidence type="ECO:0000313" key="2">
    <source>
        <dbReference type="EMBL" id="KPI42975.1"/>
    </source>
</evidence>
<proteinExistence type="predicted"/>
<dbReference type="Proteomes" id="UP000038010">
    <property type="component" value="Unassembled WGS sequence"/>
</dbReference>
<feature type="region of interest" description="Disordered" evidence="1">
    <location>
        <begin position="1"/>
        <end position="45"/>
    </location>
</feature>
<evidence type="ECO:0000256" key="1">
    <source>
        <dbReference type="SAM" id="MobiDB-lite"/>
    </source>
</evidence>